<evidence type="ECO:0000313" key="6">
    <source>
        <dbReference type="EMBL" id="KAJ8867757.1"/>
    </source>
</evidence>
<dbReference type="Proteomes" id="UP001159363">
    <property type="component" value="Chromosome 14"/>
</dbReference>
<dbReference type="InterPro" id="IPR052035">
    <property type="entry name" value="ZnF_BED_domain_contain"/>
</dbReference>
<evidence type="ECO:0000313" key="7">
    <source>
        <dbReference type="Proteomes" id="UP001159363"/>
    </source>
</evidence>
<keyword evidence="2" id="KW-0479">Metal-binding</keyword>
<evidence type="ECO:0000256" key="4">
    <source>
        <dbReference type="ARBA" id="ARBA00022833"/>
    </source>
</evidence>
<evidence type="ECO:0000256" key="1">
    <source>
        <dbReference type="ARBA" id="ARBA00004123"/>
    </source>
</evidence>
<dbReference type="EMBL" id="JARBHB010000015">
    <property type="protein sequence ID" value="KAJ8867757.1"/>
    <property type="molecule type" value="Genomic_DNA"/>
</dbReference>
<organism evidence="6 7">
    <name type="scientific">Dryococelus australis</name>
    <dbReference type="NCBI Taxonomy" id="614101"/>
    <lineage>
        <taxon>Eukaryota</taxon>
        <taxon>Metazoa</taxon>
        <taxon>Ecdysozoa</taxon>
        <taxon>Arthropoda</taxon>
        <taxon>Hexapoda</taxon>
        <taxon>Insecta</taxon>
        <taxon>Pterygota</taxon>
        <taxon>Neoptera</taxon>
        <taxon>Polyneoptera</taxon>
        <taxon>Phasmatodea</taxon>
        <taxon>Verophasmatodea</taxon>
        <taxon>Anareolatae</taxon>
        <taxon>Phasmatidae</taxon>
        <taxon>Eurycanthinae</taxon>
        <taxon>Dryococelus</taxon>
    </lineage>
</organism>
<comment type="caution">
    <text evidence="6">The sequence shown here is derived from an EMBL/GenBank/DDBJ whole genome shotgun (WGS) entry which is preliminary data.</text>
</comment>
<keyword evidence="5" id="KW-0539">Nucleus</keyword>
<reference evidence="6 7" key="1">
    <citation type="submission" date="2023-02" db="EMBL/GenBank/DDBJ databases">
        <title>LHISI_Scaffold_Assembly.</title>
        <authorList>
            <person name="Stuart O.P."/>
            <person name="Cleave R."/>
            <person name="Magrath M.J.L."/>
            <person name="Mikheyev A.S."/>
        </authorList>
    </citation>
    <scope>NUCLEOTIDE SEQUENCE [LARGE SCALE GENOMIC DNA]</scope>
    <source>
        <strain evidence="6">Daus_M_001</strain>
        <tissue evidence="6">Leg muscle</tissue>
    </source>
</reference>
<dbReference type="PANTHER" id="PTHR46481">
    <property type="entry name" value="ZINC FINGER BED DOMAIN-CONTAINING PROTEIN 4"/>
    <property type="match status" value="1"/>
</dbReference>
<gene>
    <name evidence="6" type="ORF">PR048_031560</name>
</gene>
<comment type="subcellular location">
    <subcellularLocation>
        <location evidence="1">Nucleus</location>
    </subcellularLocation>
</comment>
<dbReference type="SUPFAM" id="SSF140996">
    <property type="entry name" value="Hermes dimerisation domain"/>
    <property type="match status" value="1"/>
</dbReference>
<evidence type="ECO:0000256" key="2">
    <source>
        <dbReference type="ARBA" id="ARBA00022723"/>
    </source>
</evidence>
<protein>
    <submittedName>
        <fullName evidence="6">Uncharacterized protein</fullName>
    </submittedName>
</protein>
<name>A0ABQ9G5L9_9NEOP</name>
<sequence>MLCRNKLPYSFVETESFHVLMSETCPKYEIPGRKFFANTLVPDMYEESKAKVSKILNSTEEMCITSDLRTSAGNMDYISGKVP</sequence>
<accession>A0ABQ9G5L9</accession>
<dbReference type="PANTHER" id="PTHR46481:SF10">
    <property type="entry name" value="ZINC FINGER BED DOMAIN-CONTAINING PROTEIN 39"/>
    <property type="match status" value="1"/>
</dbReference>
<keyword evidence="4" id="KW-0862">Zinc</keyword>
<evidence type="ECO:0000256" key="3">
    <source>
        <dbReference type="ARBA" id="ARBA00022771"/>
    </source>
</evidence>
<proteinExistence type="predicted"/>
<evidence type="ECO:0000256" key="5">
    <source>
        <dbReference type="ARBA" id="ARBA00023242"/>
    </source>
</evidence>
<keyword evidence="3" id="KW-0863">Zinc-finger</keyword>
<keyword evidence="7" id="KW-1185">Reference proteome</keyword>